<name>A0ABX6QUB7_9VIBR</name>
<keyword evidence="1" id="KW-0812">Transmembrane</keyword>
<keyword evidence="3" id="KW-1185">Reference proteome</keyword>
<keyword evidence="1" id="KW-0472">Membrane</keyword>
<sequence>MNKGRDNMTQHEDRKDREARIANQQAEYELLKQEVKEAPEIYQWQIQVGAWEGKSGRYMLNGMAIFIVLMGLLVGWGLTDKNGWTGFWIVGIWGE</sequence>
<dbReference type="Proteomes" id="UP000515264">
    <property type="component" value="Chromosome 1"/>
</dbReference>
<gene>
    <name evidence="2" type="ORF">Vspart_00030</name>
</gene>
<keyword evidence="1" id="KW-1133">Transmembrane helix</keyword>
<evidence type="ECO:0000313" key="3">
    <source>
        <dbReference type="Proteomes" id="UP000515264"/>
    </source>
</evidence>
<reference evidence="2 3" key="1">
    <citation type="journal article" date="2020" name="J. Nat. Prod.">
        <title>Genomics-Metabolomics Profiling Disclosed Marine Vibrio spartinae 3.6 as a Producer of a New Branched Side Chain Prodigiosin.</title>
        <authorList>
            <person name="Vitale G.A."/>
            <person name="Sciarretta M."/>
            <person name="Palma Esposito F."/>
            <person name="January G.G."/>
            <person name="Giaccio M."/>
            <person name="Bunk B."/>
            <person name="Sproer C."/>
            <person name="Bajerski F."/>
            <person name="Power D."/>
            <person name="Festa C."/>
            <person name="Monti M.C."/>
            <person name="D'Auria M.V."/>
            <person name="de Pascale D."/>
        </authorList>
    </citation>
    <scope>NUCLEOTIDE SEQUENCE [LARGE SCALE GENOMIC DNA]</scope>
    <source>
        <strain evidence="2 3">3.6</strain>
    </source>
</reference>
<dbReference type="EMBL" id="CP046268">
    <property type="protein sequence ID" value="QMV12838.1"/>
    <property type="molecule type" value="Genomic_DNA"/>
</dbReference>
<proteinExistence type="predicted"/>
<evidence type="ECO:0000256" key="1">
    <source>
        <dbReference type="SAM" id="Phobius"/>
    </source>
</evidence>
<organism evidence="2 3">
    <name type="scientific">Vibrio spartinae</name>
    <dbReference type="NCBI Taxonomy" id="1918945"/>
    <lineage>
        <taxon>Bacteria</taxon>
        <taxon>Pseudomonadati</taxon>
        <taxon>Pseudomonadota</taxon>
        <taxon>Gammaproteobacteria</taxon>
        <taxon>Vibrionales</taxon>
        <taxon>Vibrionaceae</taxon>
        <taxon>Vibrio</taxon>
    </lineage>
</organism>
<dbReference type="RefSeq" id="WP_182287984.1">
    <property type="nucleotide sequence ID" value="NZ_CP046268.1"/>
</dbReference>
<protein>
    <submittedName>
        <fullName evidence="2">Uncharacterized protein</fullName>
    </submittedName>
</protein>
<feature type="transmembrane region" description="Helical" evidence="1">
    <location>
        <begin position="58"/>
        <end position="78"/>
    </location>
</feature>
<evidence type="ECO:0000313" key="2">
    <source>
        <dbReference type="EMBL" id="QMV12838.1"/>
    </source>
</evidence>
<accession>A0ABX6QUB7</accession>